<gene>
    <name evidence="3" type="ORF">FQU76_26450</name>
</gene>
<evidence type="ECO:0000259" key="2">
    <source>
        <dbReference type="Pfam" id="PF04545"/>
    </source>
</evidence>
<dbReference type="KEGG" id="sqz:FQU76_26450"/>
<dbReference type="RefSeq" id="WP_146482773.1">
    <property type="nucleotide sequence ID" value="NZ_CP042266.1"/>
</dbReference>
<dbReference type="EMBL" id="CP042266">
    <property type="protein sequence ID" value="QDY79484.1"/>
    <property type="molecule type" value="Genomic_DNA"/>
</dbReference>
<sequence>MTASAPYASTSLADLLPAVRYADPQLLAARLEDVRLPLGWWHATPLMEIERVIGAEALSHQVAQALRALWPHAELGDVIPVLRLLGTPVVEPGKTVAQVAREAGPGVVDGDRVLAGVFGSILDRLHQRGIPEAADEGTRVRDAVSVIARWLPADAPAEVRAALAVLQGLAEWSEDGPSSVSTPEPVEDQTGELPAPREAFEEHDPVDDDAGPPPAAGLMAEPLAALTRLVAGWDERAQVIAGQRMFTGEPVTLQDLGERFSVSRERVRQLERAIADSLTQWMVAAEDGRAFAGHLAAVAEELGTVGRLAEVHALHSDHARPVAALGVPLGDIVARLLPGGTLVGTWVVQGDAASLRAVMQEDLLAACGDTPLAWDDAVALGLRYGVRGEVLADWAAEIGRFQVRDGRLLYWGRTVNDRAAAVLALRGAPMSMEDIHEELADGTVISSMRNQIWTDERFLRLDRNLYGLRVWGGEEYLGIREMIAREIANAGGEAEVAAIAEAISTRFDVSAASVRTNLGGPGFARTRRGWVRVADQTGDQDAPYLPRNDVAGTRRCFVGFDGRWWYRVEVTADHLRGSGSPVPAGWAAHLGSAPQREPVQLRHEAGETSLTWRAQPTLGSVKPLLEHIGATIGDQVFFNVTDGKLNALRLPAPTAGPGPETEAVRLTGWTAAVTPAEAVEVIARRIGMEPGQDGAALLERLAERGDKDIGELLEQALSGAIPQV</sequence>
<dbReference type="GO" id="GO:0006352">
    <property type="term" value="P:DNA-templated transcription initiation"/>
    <property type="evidence" value="ECO:0007669"/>
    <property type="project" value="InterPro"/>
</dbReference>
<accession>A0A5B8JGR9</accession>
<dbReference type="InterPro" id="IPR007630">
    <property type="entry name" value="RNA_pol_sigma70_r4"/>
</dbReference>
<dbReference type="Pfam" id="PF04545">
    <property type="entry name" value="Sigma70_r4"/>
    <property type="match status" value="1"/>
</dbReference>
<proteinExistence type="predicted"/>
<keyword evidence="4" id="KW-1185">Reference proteome</keyword>
<dbReference type="Proteomes" id="UP000320580">
    <property type="component" value="Chromosome"/>
</dbReference>
<dbReference type="AlphaFoldDB" id="A0A5B8JGR9"/>
<organism evidence="3 4">
    <name type="scientific">Streptomyces qinzhouensis</name>
    <dbReference type="NCBI Taxonomy" id="2599401"/>
    <lineage>
        <taxon>Bacteria</taxon>
        <taxon>Bacillati</taxon>
        <taxon>Actinomycetota</taxon>
        <taxon>Actinomycetes</taxon>
        <taxon>Kitasatosporales</taxon>
        <taxon>Streptomycetaceae</taxon>
        <taxon>Streptomyces</taxon>
    </lineage>
</organism>
<dbReference type="OrthoDB" id="3928741at2"/>
<evidence type="ECO:0000256" key="1">
    <source>
        <dbReference type="SAM" id="MobiDB-lite"/>
    </source>
</evidence>
<evidence type="ECO:0000313" key="4">
    <source>
        <dbReference type="Proteomes" id="UP000320580"/>
    </source>
</evidence>
<feature type="domain" description="RNA polymerase sigma-70 region 4" evidence="2">
    <location>
        <begin position="246"/>
        <end position="273"/>
    </location>
</feature>
<dbReference type="SUPFAM" id="SSF88659">
    <property type="entry name" value="Sigma3 and sigma4 domains of RNA polymerase sigma factors"/>
    <property type="match status" value="1"/>
</dbReference>
<dbReference type="GO" id="GO:0003700">
    <property type="term" value="F:DNA-binding transcription factor activity"/>
    <property type="evidence" value="ECO:0007669"/>
    <property type="project" value="InterPro"/>
</dbReference>
<dbReference type="InterPro" id="IPR036388">
    <property type="entry name" value="WH-like_DNA-bd_sf"/>
</dbReference>
<reference evidence="3 4" key="1">
    <citation type="submission" date="2019-07" db="EMBL/GenBank/DDBJ databases">
        <authorList>
            <person name="Zhu P."/>
        </authorList>
    </citation>
    <scope>NUCLEOTIDE SEQUENCE [LARGE SCALE GENOMIC DNA]</scope>
    <source>
        <strain evidence="3 4">SSL-25</strain>
    </source>
</reference>
<evidence type="ECO:0000313" key="3">
    <source>
        <dbReference type="EMBL" id="QDY79484.1"/>
    </source>
</evidence>
<feature type="region of interest" description="Disordered" evidence="1">
    <location>
        <begin position="173"/>
        <end position="194"/>
    </location>
</feature>
<name>A0A5B8JGR9_9ACTN</name>
<dbReference type="Gene3D" id="1.10.10.10">
    <property type="entry name" value="Winged helix-like DNA-binding domain superfamily/Winged helix DNA-binding domain"/>
    <property type="match status" value="1"/>
</dbReference>
<dbReference type="InterPro" id="IPR013324">
    <property type="entry name" value="RNA_pol_sigma_r3/r4-like"/>
</dbReference>
<protein>
    <recommendedName>
        <fullName evidence="2">RNA polymerase sigma-70 region 4 domain-containing protein</fullName>
    </recommendedName>
</protein>